<protein>
    <submittedName>
        <fullName evidence="2">Uncharacterized protein</fullName>
    </submittedName>
</protein>
<feature type="transmembrane region" description="Helical" evidence="1">
    <location>
        <begin position="96"/>
        <end position="114"/>
    </location>
</feature>
<reference evidence="2 3" key="1">
    <citation type="submission" date="2019-02" db="EMBL/GenBank/DDBJ databases">
        <title>Deep-cultivation of Planctomycetes and their phenomic and genomic characterization uncovers novel biology.</title>
        <authorList>
            <person name="Wiegand S."/>
            <person name="Jogler M."/>
            <person name="Boedeker C."/>
            <person name="Pinto D."/>
            <person name="Vollmers J."/>
            <person name="Rivas-Marin E."/>
            <person name="Kohn T."/>
            <person name="Peeters S.H."/>
            <person name="Heuer A."/>
            <person name="Rast P."/>
            <person name="Oberbeckmann S."/>
            <person name="Bunk B."/>
            <person name="Jeske O."/>
            <person name="Meyerdierks A."/>
            <person name="Storesund J.E."/>
            <person name="Kallscheuer N."/>
            <person name="Luecker S."/>
            <person name="Lage O.M."/>
            <person name="Pohl T."/>
            <person name="Merkel B.J."/>
            <person name="Hornburger P."/>
            <person name="Mueller R.-W."/>
            <person name="Bruemmer F."/>
            <person name="Labrenz M."/>
            <person name="Spormann A.M."/>
            <person name="Op den Camp H."/>
            <person name="Overmann J."/>
            <person name="Amann R."/>
            <person name="Jetten M.S.M."/>
            <person name="Mascher T."/>
            <person name="Medema M.H."/>
            <person name="Devos D.P."/>
            <person name="Kaster A.-K."/>
            <person name="Ovreas L."/>
            <person name="Rohde M."/>
            <person name="Galperin M.Y."/>
            <person name="Jogler C."/>
        </authorList>
    </citation>
    <scope>NUCLEOTIDE SEQUENCE [LARGE SCALE GENOMIC DNA]</scope>
    <source>
        <strain evidence="2 3">Pla85_3_4</strain>
    </source>
</reference>
<feature type="transmembrane region" description="Helical" evidence="1">
    <location>
        <begin position="27"/>
        <end position="50"/>
    </location>
</feature>
<evidence type="ECO:0000256" key="1">
    <source>
        <dbReference type="SAM" id="Phobius"/>
    </source>
</evidence>
<dbReference type="KEGG" id="lcre:Pla8534_35480"/>
<sequence>MNPYESPKTPVDAPVPAFWLSFPWRQILAVLSGSLGVGALMTMPFLQFYFLMSQEAEQPRTYFATPADVQIILIVGRHLLFGVMQVLAAYCWLRAHWWLAVLFNLAGLALPLLWRELLAIMM</sequence>
<keyword evidence="1" id="KW-0472">Membrane</keyword>
<keyword evidence="1" id="KW-1133">Transmembrane helix</keyword>
<dbReference type="AlphaFoldDB" id="A0A518DV67"/>
<feature type="transmembrane region" description="Helical" evidence="1">
    <location>
        <begin position="71"/>
        <end position="90"/>
    </location>
</feature>
<name>A0A518DV67_9BACT</name>
<keyword evidence="3" id="KW-1185">Reference proteome</keyword>
<dbReference type="RefSeq" id="WP_145054434.1">
    <property type="nucleotide sequence ID" value="NZ_CP036433.1"/>
</dbReference>
<organism evidence="2 3">
    <name type="scientific">Lignipirellula cremea</name>
    <dbReference type="NCBI Taxonomy" id="2528010"/>
    <lineage>
        <taxon>Bacteria</taxon>
        <taxon>Pseudomonadati</taxon>
        <taxon>Planctomycetota</taxon>
        <taxon>Planctomycetia</taxon>
        <taxon>Pirellulales</taxon>
        <taxon>Pirellulaceae</taxon>
        <taxon>Lignipirellula</taxon>
    </lineage>
</organism>
<dbReference type="EMBL" id="CP036433">
    <property type="protein sequence ID" value="QDU95731.1"/>
    <property type="molecule type" value="Genomic_DNA"/>
</dbReference>
<gene>
    <name evidence="2" type="ORF">Pla8534_35480</name>
</gene>
<proteinExistence type="predicted"/>
<evidence type="ECO:0000313" key="2">
    <source>
        <dbReference type="EMBL" id="QDU95731.1"/>
    </source>
</evidence>
<dbReference type="Proteomes" id="UP000317648">
    <property type="component" value="Chromosome"/>
</dbReference>
<accession>A0A518DV67</accession>
<keyword evidence="1" id="KW-0812">Transmembrane</keyword>
<evidence type="ECO:0000313" key="3">
    <source>
        <dbReference type="Proteomes" id="UP000317648"/>
    </source>
</evidence>